<dbReference type="AlphaFoldDB" id="A0A3B0ZA44"/>
<proteinExistence type="predicted"/>
<gene>
    <name evidence="1" type="ORF">MNBD_GAMMA16-446</name>
</gene>
<accession>A0A3B0ZA44</accession>
<dbReference type="InterPro" id="IPR039556">
    <property type="entry name" value="ICL/PEPM"/>
</dbReference>
<reference evidence="1" key="1">
    <citation type="submission" date="2018-06" db="EMBL/GenBank/DDBJ databases">
        <authorList>
            <person name="Zhirakovskaya E."/>
        </authorList>
    </citation>
    <scope>NUCLEOTIDE SEQUENCE</scope>
</reference>
<dbReference type="EMBL" id="UOFO01000002">
    <property type="protein sequence ID" value="VAW83149.1"/>
    <property type="molecule type" value="Genomic_DNA"/>
</dbReference>
<dbReference type="CDD" id="cd00377">
    <property type="entry name" value="ICL_PEPM"/>
    <property type="match status" value="1"/>
</dbReference>
<dbReference type="PANTHER" id="PTHR42905">
    <property type="entry name" value="PHOSPHOENOLPYRUVATE CARBOXYLASE"/>
    <property type="match status" value="1"/>
</dbReference>
<dbReference type="Pfam" id="PF13714">
    <property type="entry name" value="PEP_mutase"/>
    <property type="match status" value="1"/>
</dbReference>
<dbReference type="Gene3D" id="3.20.20.60">
    <property type="entry name" value="Phosphoenolpyruvate-binding domains"/>
    <property type="match status" value="1"/>
</dbReference>
<name>A0A3B0ZA44_9ZZZZ</name>
<dbReference type="PANTHER" id="PTHR42905:SF16">
    <property type="entry name" value="CARBOXYPHOSPHONOENOLPYRUVATE PHOSPHONOMUTASE-LIKE PROTEIN (AFU_ORTHOLOGUE AFUA_5G07230)"/>
    <property type="match status" value="1"/>
</dbReference>
<dbReference type="SUPFAM" id="SSF51621">
    <property type="entry name" value="Phosphoenolpyruvate/pyruvate domain"/>
    <property type="match status" value="1"/>
</dbReference>
<organism evidence="1">
    <name type="scientific">hydrothermal vent metagenome</name>
    <dbReference type="NCBI Taxonomy" id="652676"/>
    <lineage>
        <taxon>unclassified sequences</taxon>
        <taxon>metagenomes</taxon>
        <taxon>ecological metagenomes</taxon>
    </lineage>
</organism>
<sequence length="257" mass="28390">MSIFSELHQQKEAFHLGNVWDVQSALLFQNAGCKAIGTSSAAIAASLGYDDGEDMPFDDLIWMVKKIRAKVDLPLSVDIEGGYSREAKQIIENIQVLHQLGVTGINIEDSVVTETRELLDATTFSRTISKVKSHLSKSNMDIFLNIRTDPYILALENPLKKTLERIKQYTDAGADGIFVPCLVNETDITQAVQSTALPVNVMCMPNLPTFNKLSTLGVKRISSGPFVYNNTVAHLEQSIHAIVKNQSFHSLFPQEAP</sequence>
<dbReference type="InterPro" id="IPR015813">
    <property type="entry name" value="Pyrv/PenolPyrv_kinase-like_dom"/>
</dbReference>
<keyword evidence="1" id="KW-0808">Transferase</keyword>
<dbReference type="InterPro" id="IPR040442">
    <property type="entry name" value="Pyrv_kinase-like_dom_sf"/>
</dbReference>
<dbReference type="GO" id="GO:0008807">
    <property type="term" value="F:carboxyvinyl-carboxyphosphonate phosphorylmutase activity"/>
    <property type="evidence" value="ECO:0007669"/>
    <property type="project" value="UniProtKB-EC"/>
</dbReference>
<evidence type="ECO:0000313" key="1">
    <source>
        <dbReference type="EMBL" id="VAW83149.1"/>
    </source>
</evidence>
<protein>
    <submittedName>
        <fullName evidence="1">Probable carboxyvinyl-carboxyphosphonate phosphorylmutase</fullName>
        <ecNumber evidence="1">2.7.8.23</ecNumber>
    </submittedName>
</protein>
<dbReference type="EC" id="2.7.8.23" evidence="1"/>